<dbReference type="InterPro" id="IPR002657">
    <property type="entry name" value="BilAc:Na_symport/Acr3"/>
</dbReference>
<feature type="transmembrane region" description="Helical" evidence="6">
    <location>
        <begin position="258"/>
        <end position="278"/>
    </location>
</feature>
<dbReference type="EMBL" id="AOMC01000132">
    <property type="protein sequence ID" value="EMA42354.1"/>
    <property type="molecule type" value="Genomic_DNA"/>
</dbReference>
<reference evidence="7 8" key="1">
    <citation type="journal article" date="2014" name="PLoS Genet.">
        <title>Phylogenetically driven sequencing of extremely halophilic archaea reveals strategies for static and dynamic osmo-response.</title>
        <authorList>
            <person name="Becker E.A."/>
            <person name="Seitzer P.M."/>
            <person name="Tritt A."/>
            <person name="Larsen D."/>
            <person name="Krusor M."/>
            <person name="Yao A.I."/>
            <person name="Wu D."/>
            <person name="Madern D."/>
            <person name="Eisen J.A."/>
            <person name="Darling A.E."/>
            <person name="Facciotti M.T."/>
        </authorList>
    </citation>
    <scope>NUCLEOTIDE SEQUENCE [LARGE SCALE GENOMIC DNA]</scope>
    <source>
        <strain evidence="7 8">DSM 1307</strain>
    </source>
</reference>
<feature type="transmembrane region" description="Helical" evidence="6">
    <location>
        <begin position="101"/>
        <end position="120"/>
    </location>
</feature>
<evidence type="ECO:0000256" key="5">
    <source>
        <dbReference type="SAM" id="MobiDB-lite"/>
    </source>
</evidence>
<feature type="transmembrane region" description="Helical" evidence="6">
    <location>
        <begin position="160"/>
        <end position="182"/>
    </location>
</feature>
<keyword evidence="4 6" id="KW-0472">Membrane</keyword>
<dbReference type="GO" id="GO:0016020">
    <property type="term" value="C:membrane"/>
    <property type="evidence" value="ECO:0007669"/>
    <property type="project" value="UniProtKB-SubCell"/>
</dbReference>
<dbReference type="Proteomes" id="UP000011568">
    <property type="component" value="Unassembled WGS sequence"/>
</dbReference>
<dbReference type="InterPro" id="IPR004710">
    <property type="entry name" value="Bilac:Na_transpt"/>
</dbReference>
<dbReference type="Pfam" id="PF01758">
    <property type="entry name" value="SBF"/>
    <property type="match status" value="1"/>
</dbReference>
<gene>
    <name evidence="7" type="ORF">C448_10996</name>
</gene>
<proteinExistence type="predicted"/>
<evidence type="ECO:0000256" key="2">
    <source>
        <dbReference type="ARBA" id="ARBA00022692"/>
    </source>
</evidence>
<evidence type="ECO:0000313" key="7">
    <source>
        <dbReference type="EMBL" id="EMA42354.1"/>
    </source>
</evidence>
<comment type="caution">
    <text evidence="7">The sequence shown here is derived from an EMBL/GenBank/DDBJ whole genome shotgun (WGS) entry which is preliminary data.</text>
</comment>
<feature type="transmembrane region" description="Helical" evidence="6">
    <location>
        <begin position="69"/>
        <end position="89"/>
    </location>
</feature>
<dbReference type="AlphaFoldDB" id="M0MCE9"/>
<dbReference type="InterPro" id="IPR038770">
    <property type="entry name" value="Na+/solute_symporter_sf"/>
</dbReference>
<feature type="transmembrane region" description="Helical" evidence="6">
    <location>
        <begin position="189"/>
        <end position="213"/>
    </location>
</feature>
<organism evidence="7 8">
    <name type="scientific">Halococcus morrhuae DSM 1307</name>
    <dbReference type="NCBI Taxonomy" id="931277"/>
    <lineage>
        <taxon>Archaea</taxon>
        <taxon>Methanobacteriati</taxon>
        <taxon>Methanobacteriota</taxon>
        <taxon>Stenosarchaea group</taxon>
        <taxon>Halobacteria</taxon>
        <taxon>Halobacteriales</taxon>
        <taxon>Halococcaceae</taxon>
        <taxon>Halococcus</taxon>
    </lineage>
</organism>
<evidence type="ECO:0000256" key="4">
    <source>
        <dbReference type="ARBA" id="ARBA00023136"/>
    </source>
</evidence>
<evidence type="ECO:0000256" key="1">
    <source>
        <dbReference type="ARBA" id="ARBA00004141"/>
    </source>
</evidence>
<keyword evidence="3 6" id="KW-1133">Transmembrane helix</keyword>
<evidence type="ECO:0000256" key="3">
    <source>
        <dbReference type="ARBA" id="ARBA00022989"/>
    </source>
</evidence>
<dbReference type="PANTHER" id="PTHR10361:SF28">
    <property type="entry name" value="P3 PROTEIN-RELATED"/>
    <property type="match status" value="1"/>
</dbReference>
<name>M0MCE9_HALMO</name>
<dbReference type="PANTHER" id="PTHR10361">
    <property type="entry name" value="SODIUM-BILE ACID COTRANSPORTER"/>
    <property type="match status" value="1"/>
</dbReference>
<protein>
    <submittedName>
        <fullName evidence="7">Sodium-dependent transporter</fullName>
    </submittedName>
</protein>
<keyword evidence="8" id="KW-1185">Reference proteome</keyword>
<evidence type="ECO:0000256" key="6">
    <source>
        <dbReference type="SAM" id="Phobius"/>
    </source>
</evidence>
<sequence length="387" mass="40801">MARSAHDRTRSDGKSADRCSRATDRHRTGHVRRFLRRCGGRWRYVSAWRSTVANRWRIGVSALDTLERIGNVASTYFVVWVLLFSGAALLTPETFTWISPYITPLLGIIMLGMGLTLRPADFKRIVERPRDVAIGALTQWIVMPLAAWGLTIALSLPPALAIGVVLLGAAPGGTASNVMTYLGKGDVALSVAITTVTTLAAPIVMPTWVVALAGEQLQVTFAEMFTSIVQVVLIPVIAGFVLRLALDRYAPRLAAAGLNVFPAISVVAIVAIVAAVVGANVENILTAGAVVLVAVVAHNAIGLAAGYGVGRASGMSPDRVRACTFEVALQNSGLAVALATAYFSPLAALPPALFSVWHNVTGPALATYFSRQSTETADARAASTGDD</sequence>
<dbReference type="Gene3D" id="1.20.1530.20">
    <property type="match status" value="1"/>
</dbReference>
<feature type="transmembrane region" description="Helical" evidence="6">
    <location>
        <begin position="284"/>
        <end position="309"/>
    </location>
</feature>
<feature type="transmembrane region" description="Helical" evidence="6">
    <location>
        <begin position="132"/>
        <end position="154"/>
    </location>
</feature>
<comment type="subcellular location">
    <subcellularLocation>
        <location evidence="1">Membrane</location>
        <topology evidence="1">Multi-pass membrane protein</topology>
    </subcellularLocation>
</comment>
<dbReference type="eggNOG" id="arCOG02191">
    <property type="taxonomic scope" value="Archaea"/>
</dbReference>
<dbReference type="PATRIC" id="fig|931277.6.peg.2146"/>
<feature type="region of interest" description="Disordered" evidence="5">
    <location>
        <begin position="1"/>
        <end position="24"/>
    </location>
</feature>
<accession>M0MCE9</accession>
<evidence type="ECO:0000313" key="8">
    <source>
        <dbReference type="Proteomes" id="UP000011568"/>
    </source>
</evidence>
<keyword evidence="2 6" id="KW-0812">Transmembrane</keyword>
<feature type="transmembrane region" description="Helical" evidence="6">
    <location>
        <begin position="225"/>
        <end position="246"/>
    </location>
</feature>